<keyword evidence="9" id="KW-1185">Reference proteome</keyword>
<dbReference type="GO" id="GO:0005886">
    <property type="term" value="C:plasma membrane"/>
    <property type="evidence" value="ECO:0007669"/>
    <property type="project" value="TreeGrafter"/>
</dbReference>
<feature type="domain" description="Methyl-accepting transducer" evidence="6">
    <location>
        <begin position="238"/>
        <end position="467"/>
    </location>
</feature>
<keyword evidence="5" id="KW-1133">Transmembrane helix</keyword>
<organism evidence="8 9">
    <name type="scientific">Rhodanobacter fulvus Jip2</name>
    <dbReference type="NCBI Taxonomy" id="1163408"/>
    <lineage>
        <taxon>Bacteria</taxon>
        <taxon>Pseudomonadati</taxon>
        <taxon>Pseudomonadota</taxon>
        <taxon>Gammaproteobacteria</taxon>
        <taxon>Lysobacterales</taxon>
        <taxon>Rhodanobacteraceae</taxon>
        <taxon>Rhodanobacter</taxon>
    </lineage>
</organism>
<dbReference type="Pfam" id="PF12729">
    <property type="entry name" value="4HB_MCP_1"/>
    <property type="match status" value="1"/>
</dbReference>
<proteinExistence type="inferred from homology"/>
<evidence type="ECO:0000256" key="3">
    <source>
        <dbReference type="ARBA" id="ARBA00029447"/>
    </source>
</evidence>
<dbReference type="InterPro" id="IPR003660">
    <property type="entry name" value="HAMP_dom"/>
</dbReference>
<dbReference type="Pfam" id="PF00672">
    <property type="entry name" value="HAMP"/>
    <property type="match status" value="1"/>
</dbReference>
<dbReference type="GO" id="GO:0004888">
    <property type="term" value="F:transmembrane signaling receptor activity"/>
    <property type="evidence" value="ECO:0007669"/>
    <property type="project" value="InterPro"/>
</dbReference>
<evidence type="ECO:0000259" key="7">
    <source>
        <dbReference type="PROSITE" id="PS50885"/>
    </source>
</evidence>
<gene>
    <name evidence="8" type="ORF">UU9_11683</name>
</gene>
<evidence type="ECO:0000313" key="9">
    <source>
        <dbReference type="Proteomes" id="UP000004210"/>
    </source>
</evidence>
<dbReference type="PROSITE" id="PS50111">
    <property type="entry name" value="CHEMOTAXIS_TRANSDUC_2"/>
    <property type="match status" value="1"/>
</dbReference>
<evidence type="ECO:0000256" key="5">
    <source>
        <dbReference type="SAM" id="Phobius"/>
    </source>
</evidence>
<comment type="caution">
    <text evidence="8">The sequence shown here is derived from an EMBL/GenBank/DDBJ whole genome shotgun (WGS) entry which is preliminary data.</text>
</comment>
<comment type="similarity">
    <text evidence="3">Belongs to the methyl-accepting chemotaxis (MCP) protein family.</text>
</comment>
<dbReference type="PATRIC" id="fig|1163408.3.peg.2388"/>
<keyword evidence="2 4" id="KW-0807">Transducer</keyword>
<sequence length="511" mass="54092">MLLAKADARLQQVVSDTLAPVADVGRIQNDYNDMLQAVTHAALTELPSSLDDAEIQIKARRIDVQKHWQPLKESGLGAEQRQLLTLTETHRAAADSSVDEVVALLKSEQFDMARLKVSNDVQYAFGPLKSDFSNLFALALADGNSQASLQHAANRRGLHALILLVVFALGLTLWMDLRIIRSLTGRLADAVRVATRIANGSLGEPIEPGHDDEIGRLLRSLDGMDCQLTAVVGQVRDWARMLDAHAADIADGNDALGRRTELQAMQLARTSGAMASIAATLSESARLGSEADRAATDARGQSEHGRLAVGDAIGSMEAIDHTSRRMGDMLDLIDQVAFQTRLLSLNAAVEAARAGEHGRGFGVVATEVRQLAQQCSEAAQDIRGLVRASDEAVRNGLGLVGRAGDVIENIGSSVNRLAEAMSAMLVAGRAQAGEIAAVNQAVIDMDAMTRENAALGEQAAAASRAMRDSATALLGEVGFFTLAETTPPPPPADDVGELSRATFASPLPVAA</sequence>
<dbReference type="AlphaFoldDB" id="I4VNE7"/>
<evidence type="ECO:0000259" key="6">
    <source>
        <dbReference type="PROSITE" id="PS50111"/>
    </source>
</evidence>
<dbReference type="Proteomes" id="UP000004210">
    <property type="component" value="Unassembled WGS sequence"/>
</dbReference>
<feature type="domain" description="HAMP" evidence="7">
    <location>
        <begin position="181"/>
        <end position="233"/>
    </location>
</feature>
<dbReference type="GO" id="GO:0006935">
    <property type="term" value="P:chemotaxis"/>
    <property type="evidence" value="ECO:0007669"/>
    <property type="project" value="InterPro"/>
</dbReference>
<dbReference type="PRINTS" id="PR00260">
    <property type="entry name" value="CHEMTRNSDUCR"/>
</dbReference>
<evidence type="ECO:0000256" key="1">
    <source>
        <dbReference type="ARBA" id="ARBA00022481"/>
    </source>
</evidence>
<evidence type="ECO:0000313" key="8">
    <source>
        <dbReference type="EMBL" id="EIL88738.1"/>
    </source>
</evidence>
<dbReference type="GO" id="GO:0007165">
    <property type="term" value="P:signal transduction"/>
    <property type="evidence" value="ECO:0007669"/>
    <property type="project" value="UniProtKB-KW"/>
</dbReference>
<dbReference type="EMBL" id="AJXU01000045">
    <property type="protein sequence ID" value="EIL88738.1"/>
    <property type="molecule type" value="Genomic_DNA"/>
</dbReference>
<accession>I4VNE7</accession>
<dbReference type="InterPro" id="IPR051310">
    <property type="entry name" value="MCP_chemotaxis"/>
</dbReference>
<dbReference type="PANTHER" id="PTHR43531">
    <property type="entry name" value="PROTEIN ICFG"/>
    <property type="match status" value="1"/>
</dbReference>
<name>I4VNE7_9GAMM</name>
<dbReference type="Gene3D" id="1.10.287.950">
    <property type="entry name" value="Methyl-accepting chemotaxis protein"/>
    <property type="match status" value="1"/>
</dbReference>
<evidence type="ECO:0000256" key="2">
    <source>
        <dbReference type="ARBA" id="ARBA00023224"/>
    </source>
</evidence>
<dbReference type="eggNOG" id="COG0840">
    <property type="taxonomic scope" value="Bacteria"/>
</dbReference>
<dbReference type="PANTHER" id="PTHR43531:SF14">
    <property type="entry name" value="METHYL-ACCEPTING CHEMOTAXIS PROTEIN I-RELATED"/>
    <property type="match status" value="1"/>
</dbReference>
<dbReference type="SUPFAM" id="SSF58104">
    <property type="entry name" value="Methyl-accepting chemotaxis protein (MCP) signaling domain"/>
    <property type="match status" value="1"/>
</dbReference>
<dbReference type="PROSITE" id="PS50885">
    <property type="entry name" value="HAMP"/>
    <property type="match status" value="1"/>
</dbReference>
<keyword evidence="5" id="KW-0812">Transmembrane</keyword>
<keyword evidence="1" id="KW-0488">Methylation</keyword>
<feature type="transmembrane region" description="Helical" evidence="5">
    <location>
        <begin position="158"/>
        <end position="177"/>
    </location>
</feature>
<keyword evidence="5" id="KW-0472">Membrane</keyword>
<dbReference type="SMART" id="SM00283">
    <property type="entry name" value="MA"/>
    <property type="match status" value="1"/>
</dbReference>
<protein>
    <submittedName>
        <fullName evidence="8">Methyl-accepting chemotaxis protein</fullName>
    </submittedName>
</protein>
<dbReference type="SMART" id="SM00304">
    <property type="entry name" value="HAMP"/>
    <property type="match status" value="1"/>
</dbReference>
<dbReference type="InterPro" id="IPR004090">
    <property type="entry name" value="Chemotax_Me-accpt_rcpt"/>
</dbReference>
<dbReference type="STRING" id="1163408.UU9_11683"/>
<dbReference type="InterPro" id="IPR004089">
    <property type="entry name" value="MCPsignal_dom"/>
</dbReference>
<reference evidence="8 9" key="1">
    <citation type="journal article" date="2012" name="J. Bacteriol.">
        <title>Genome sequences for six rhodanobacter strains, isolated from soils and the terrestrial subsurface, with variable denitrification capabilities.</title>
        <authorList>
            <person name="Kostka J.E."/>
            <person name="Green S.J."/>
            <person name="Rishishwar L."/>
            <person name="Prakash O."/>
            <person name="Katz L.S."/>
            <person name="Marino-Ramirez L."/>
            <person name="Jordan I.K."/>
            <person name="Munk C."/>
            <person name="Ivanova N."/>
            <person name="Mikhailova N."/>
            <person name="Watson D.B."/>
            <person name="Brown S.D."/>
            <person name="Palumbo A.V."/>
            <person name="Brooks S.C."/>
        </authorList>
    </citation>
    <scope>NUCLEOTIDE SEQUENCE [LARGE SCALE GENOMIC DNA]</scope>
    <source>
        <strain evidence="9">Jip2T</strain>
    </source>
</reference>
<evidence type="ECO:0000256" key="4">
    <source>
        <dbReference type="PROSITE-ProRule" id="PRU00284"/>
    </source>
</evidence>
<dbReference type="InterPro" id="IPR024478">
    <property type="entry name" value="HlyB_4HB_MCP"/>
</dbReference>
<dbReference type="Pfam" id="PF00015">
    <property type="entry name" value="MCPsignal"/>
    <property type="match status" value="1"/>
</dbReference>
<dbReference type="CDD" id="cd06225">
    <property type="entry name" value="HAMP"/>
    <property type="match status" value="1"/>
</dbReference>